<name>A0A2N6CV86_9GAMM</name>
<evidence type="ECO:0000256" key="4">
    <source>
        <dbReference type="PROSITE-ProRule" id="PRU00284"/>
    </source>
</evidence>
<comment type="subcellular location">
    <subcellularLocation>
        <location evidence="1">Membrane</location>
    </subcellularLocation>
</comment>
<evidence type="ECO:0000313" key="7">
    <source>
        <dbReference type="Proteomes" id="UP000235015"/>
    </source>
</evidence>
<dbReference type="GO" id="GO:0006935">
    <property type="term" value="P:chemotaxis"/>
    <property type="evidence" value="ECO:0007669"/>
    <property type="project" value="InterPro"/>
</dbReference>
<dbReference type="InterPro" id="IPR004089">
    <property type="entry name" value="MCPsignal_dom"/>
</dbReference>
<proteinExistence type="inferred from homology"/>
<dbReference type="SMART" id="SM00283">
    <property type="entry name" value="MA"/>
    <property type="match status" value="1"/>
</dbReference>
<reference evidence="6 7" key="1">
    <citation type="submission" date="2017-11" db="EMBL/GenBank/DDBJ databases">
        <title>Genome-resolved metagenomics identifies genetic mobility, metabolic interactions, and unexpected diversity in perchlorate-reducing communities.</title>
        <authorList>
            <person name="Barnum T.P."/>
            <person name="Figueroa I.A."/>
            <person name="Carlstrom C.I."/>
            <person name="Lucas L.N."/>
            <person name="Engelbrektson A.L."/>
            <person name="Coates J.D."/>
        </authorList>
    </citation>
    <scope>NUCLEOTIDE SEQUENCE [LARGE SCALE GENOMIC DNA]</scope>
    <source>
        <strain evidence="6">BM301</strain>
    </source>
</reference>
<organism evidence="6 7">
    <name type="scientific">Sedimenticola selenatireducens</name>
    <dbReference type="NCBI Taxonomy" id="191960"/>
    <lineage>
        <taxon>Bacteria</taxon>
        <taxon>Pseudomonadati</taxon>
        <taxon>Pseudomonadota</taxon>
        <taxon>Gammaproteobacteria</taxon>
        <taxon>Chromatiales</taxon>
        <taxon>Sedimenticolaceae</taxon>
        <taxon>Sedimenticola</taxon>
    </lineage>
</organism>
<dbReference type="EMBL" id="PKUN01000021">
    <property type="protein sequence ID" value="PLX61117.1"/>
    <property type="molecule type" value="Genomic_DNA"/>
</dbReference>
<dbReference type="PANTHER" id="PTHR32089">
    <property type="entry name" value="METHYL-ACCEPTING CHEMOTAXIS PROTEIN MCPB"/>
    <property type="match status" value="1"/>
</dbReference>
<dbReference type="AlphaFoldDB" id="A0A2N6CV86"/>
<gene>
    <name evidence="6" type="ORF">C0630_11995</name>
</gene>
<dbReference type="GO" id="GO:0004888">
    <property type="term" value="F:transmembrane signaling receptor activity"/>
    <property type="evidence" value="ECO:0007669"/>
    <property type="project" value="InterPro"/>
</dbReference>
<dbReference type="GO" id="GO:0007165">
    <property type="term" value="P:signal transduction"/>
    <property type="evidence" value="ECO:0007669"/>
    <property type="project" value="UniProtKB-KW"/>
</dbReference>
<dbReference type="RefSeq" id="WP_273439697.1">
    <property type="nucleotide sequence ID" value="NZ_PKUN01000021.1"/>
</dbReference>
<dbReference type="Pfam" id="PF00015">
    <property type="entry name" value="MCPsignal"/>
    <property type="match status" value="1"/>
</dbReference>
<dbReference type="InterPro" id="IPR004090">
    <property type="entry name" value="Chemotax_Me-accpt_rcpt"/>
</dbReference>
<dbReference type="PRINTS" id="PR00260">
    <property type="entry name" value="CHEMTRNSDUCR"/>
</dbReference>
<evidence type="ECO:0000256" key="3">
    <source>
        <dbReference type="ARBA" id="ARBA00029447"/>
    </source>
</evidence>
<evidence type="ECO:0000313" key="6">
    <source>
        <dbReference type="EMBL" id="PLX61117.1"/>
    </source>
</evidence>
<dbReference type="Proteomes" id="UP000235015">
    <property type="component" value="Unassembled WGS sequence"/>
</dbReference>
<dbReference type="GO" id="GO:0016020">
    <property type="term" value="C:membrane"/>
    <property type="evidence" value="ECO:0007669"/>
    <property type="project" value="UniProtKB-SubCell"/>
</dbReference>
<evidence type="ECO:0000256" key="1">
    <source>
        <dbReference type="ARBA" id="ARBA00004370"/>
    </source>
</evidence>
<dbReference type="SUPFAM" id="SSF58104">
    <property type="entry name" value="Methyl-accepting chemotaxis protein (MCP) signaling domain"/>
    <property type="match status" value="1"/>
</dbReference>
<evidence type="ECO:0000256" key="2">
    <source>
        <dbReference type="ARBA" id="ARBA00023224"/>
    </source>
</evidence>
<protein>
    <recommendedName>
        <fullName evidence="5">Methyl-accepting transducer domain-containing protein</fullName>
    </recommendedName>
</protein>
<evidence type="ECO:0000259" key="5">
    <source>
        <dbReference type="PROSITE" id="PS50111"/>
    </source>
</evidence>
<feature type="domain" description="Methyl-accepting transducer" evidence="5">
    <location>
        <begin position="1"/>
        <end position="152"/>
    </location>
</feature>
<accession>A0A2N6CV86</accession>
<dbReference type="Gene3D" id="1.10.287.950">
    <property type="entry name" value="Methyl-accepting chemotaxis protein"/>
    <property type="match status" value="1"/>
</dbReference>
<comment type="caution">
    <text evidence="6">The sequence shown here is derived from an EMBL/GenBank/DDBJ whole genome shotgun (WGS) entry which is preliminary data.</text>
</comment>
<dbReference type="PROSITE" id="PS50111">
    <property type="entry name" value="CHEMOTAXIS_TRANSDUC_2"/>
    <property type="match status" value="1"/>
</dbReference>
<keyword evidence="2 4" id="KW-0807">Transducer</keyword>
<dbReference type="PANTHER" id="PTHR32089:SF112">
    <property type="entry name" value="LYSOZYME-LIKE PROTEIN-RELATED"/>
    <property type="match status" value="1"/>
</dbReference>
<sequence length="188" mass="20284">MNKAGDVISQVDEKSASIGMVMDVIRNIAEQTNLLALNAAIEAARAGEQGRGFAVVADEVRTLATRTQESTEEIEKIIGQLQTGSRSAVNVMDNARSRAIQTEEHFERAAELLAEIAGAISSVTLISNNLSTATASQNALIGTIKDHMEQIDESSQDTSQGALLVAESSNRLGHQAHELREMLEQFRH</sequence>
<comment type="similarity">
    <text evidence="3">Belongs to the methyl-accepting chemotaxis (MCP) protein family.</text>
</comment>